<dbReference type="RefSeq" id="WP_369752306.1">
    <property type="nucleotide sequence ID" value="NZ_CP165625.1"/>
</dbReference>
<dbReference type="EMBL" id="CP165625">
    <property type="protein sequence ID" value="XDU94173.1"/>
    <property type="molecule type" value="Genomic_DNA"/>
</dbReference>
<evidence type="ECO:0000259" key="6">
    <source>
        <dbReference type="Pfam" id="PF13734"/>
    </source>
</evidence>
<dbReference type="Gene3D" id="3.90.70.50">
    <property type="entry name" value="Peptidase C10, streptopain"/>
    <property type="match status" value="2"/>
</dbReference>
<dbReference type="InterPro" id="IPR025896">
    <property type="entry name" value="Spi_Prtas-inh"/>
</dbReference>
<protein>
    <submittedName>
        <fullName evidence="7">C10 family peptidase</fullName>
    </submittedName>
</protein>
<dbReference type="InterPro" id="IPR038765">
    <property type="entry name" value="Papain-like_cys_pep_sf"/>
</dbReference>
<evidence type="ECO:0000256" key="1">
    <source>
        <dbReference type="ARBA" id="ARBA00009693"/>
    </source>
</evidence>
<proteinExistence type="inferred from homology"/>
<keyword evidence="3" id="KW-0732">Signal</keyword>
<keyword evidence="5" id="KW-0788">Thiol protease</keyword>
<dbReference type="PROSITE" id="PS51257">
    <property type="entry name" value="PROKAR_LIPOPROTEIN"/>
    <property type="match status" value="1"/>
</dbReference>
<dbReference type="AlphaFoldDB" id="A0AB39VXA6"/>
<evidence type="ECO:0000256" key="2">
    <source>
        <dbReference type="ARBA" id="ARBA00022670"/>
    </source>
</evidence>
<dbReference type="Pfam" id="PF13734">
    <property type="entry name" value="Inhibitor_I69"/>
    <property type="match status" value="1"/>
</dbReference>
<dbReference type="SUPFAM" id="SSF54001">
    <property type="entry name" value="Cysteine proteinases"/>
    <property type="match status" value="1"/>
</dbReference>
<dbReference type="Pfam" id="PF01640">
    <property type="entry name" value="Peptidase_C10"/>
    <property type="match status" value="1"/>
</dbReference>
<evidence type="ECO:0000313" key="7">
    <source>
        <dbReference type="EMBL" id="XDU94173.1"/>
    </source>
</evidence>
<evidence type="ECO:0000256" key="4">
    <source>
        <dbReference type="ARBA" id="ARBA00022801"/>
    </source>
</evidence>
<keyword evidence="2" id="KW-0645">Protease</keyword>
<evidence type="ECO:0000256" key="5">
    <source>
        <dbReference type="ARBA" id="ARBA00022807"/>
    </source>
</evidence>
<accession>A0AB39VXA6</accession>
<reference evidence="7" key="1">
    <citation type="submission" date="2024-07" db="EMBL/GenBank/DDBJ databases">
        <authorList>
            <person name="Biller S.J."/>
        </authorList>
    </citation>
    <scope>NUCLEOTIDE SEQUENCE</scope>
    <source>
        <strain evidence="7">WC2409</strain>
    </source>
</reference>
<comment type="similarity">
    <text evidence="1">Belongs to the peptidase C10 family.</text>
</comment>
<gene>
    <name evidence="7" type="ORF">AB3G34_09720</name>
</gene>
<dbReference type="InterPro" id="IPR044934">
    <property type="entry name" value="Streptopain_sf"/>
</dbReference>
<feature type="domain" description="Spi protease inhibitor" evidence="6">
    <location>
        <begin position="33"/>
        <end position="132"/>
    </location>
</feature>
<organism evidence="7">
    <name type="scientific">Flavobacterium sp. WC2409</name>
    <dbReference type="NCBI Taxonomy" id="3234139"/>
    <lineage>
        <taxon>Bacteria</taxon>
        <taxon>Pseudomonadati</taxon>
        <taxon>Bacteroidota</taxon>
        <taxon>Flavobacteriia</taxon>
        <taxon>Flavobacteriales</taxon>
        <taxon>Flavobacteriaceae</taxon>
        <taxon>Flavobacterium</taxon>
    </lineage>
</organism>
<evidence type="ECO:0000256" key="3">
    <source>
        <dbReference type="ARBA" id="ARBA00022729"/>
    </source>
</evidence>
<dbReference type="GO" id="GO:0006508">
    <property type="term" value="P:proteolysis"/>
    <property type="evidence" value="ECO:0007669"/>
    <property type="project" value="UniProtKB-KW"/>
</dbReference>
<sequence length="397" mass="44411">MLKKSTLLLFLGITFLISCSKDDNRDRRLYTSNEVNKSTAIDIAQYFFKNSNSKAGKGVDNTKTIKDITTYKTLKNETAFYVINYNQGGFIVIAADNRISPILAFYDIGKFNTNLTETPEPVIEWMESEKEQVQYTIDHNLKQSKNIALEWRKITTDINETGPSQPLKSITGRIDPDPTPCADLYITKGPLLKTSWNQWGNGFNNLIPYDCPSNPGGKAPTGCVATAMAQILFYFKKPNTYNWSNMPTTYGTYDTQLLMKDAGLSVNMQYNCEGSGAYAINIVPALKNTFGYSNASYTTTYSSTLITDNIDTNKPVLLGGFPSSGSGHAWVCDGYQRNTYYERDNLGNCTGFATTTLYLNMNWGWGGQNNGYYAYNNFNPGTSSYNNNRTIIYNITP</sequence>
<dbReference type="InterPro" id="IPR000200">
    <property type="entry name" value="Peptidase_C10"/>
</dbReference>
<name>A0AB39VXA6_9FLAO</name>
<dbReference type="GO" id="GO:0008234">
    <property type="term" value="F:cysteine-type peptidase activity"/>
    <property type="evidence" value="ECO:0007669"/>
    <property type="project" value="UniProtKB-KW"/>
</dbReference>
<keyword evidence="4" id="KW-0378">Hydrolase</keyword>